<dbReference type="InterPro" id="IPR001001">
    <property type="entry name" value="DNA_polIII_beta"/>
</dbReference>
<evidence type="ECO:0000313" key="2">
    <source>
        <dbReference type="EMBL" id="GAI39149.1"/>
    </source>
</evidence>
<keyword evidence="1" id="KW-0238">DNA-binding</keyword>
<proteinExistence type="predicted"/>
<dbReference type="GO" id="GO:0006271">
    <property type="term" value="P:DNA strand elongation involved in DNA replication"/>
    <property type="evidence" value="ECO:0007669"/>
    <property type="project" value="TreeGrafter"/>
</dbReference>
<dbReference type="Gene3D" id="3.10.150.10">
    <property type="entry name" value="DNA Polymerase III, subunit A, domain 2"/>
    <property type="match status" value="2"/>
</dbReference>
<comment type="caution">
    <text evidence="2">The sequence shown here is derived from an EMBL/GenBank/DDBJ whole genome shotgun (WGS) entry which is preliminary data.</text>
</comment>
<feature type="non-terminal residue" evidence="2">
    <location>
        <position position="261"/>
    </location>
</feature>
<evidence type="ECO:0000256" key="1">
    <source>
        <dbReference type="ARBA" id="ARBA00023125"/>
    </source>
</evidence>
<dbReference type="PANTHER" id="PTHR30478:SF0">
    <property type="entry name" value="BETA SLIDING CLAMP"/>
    <property type="match status" value="1"/>
</dbReference>
<dbReference type="GO" id="GO:0003677">
    <property type="term" value="F:DNA binding"/>
    <property type="evidence" value="ECO:0007669"/>
    <property type="project" value="UniProtKB-KW"/>
</dbReference>
<dbReference type="GO" id="GO:0009360">
    <property type="term" value="C:DNA polymerase III complex"/>
    <property type="evidence" value="ECO:0007669"/>
    <property type="project" value="InterPro"/>
</dbReference>
<sequence>MEIQVSRFRETLELLKPAVARKSKITSIEHILLKDGIAAATDLETFVVTAVPEVDLTTLVPFNDVVKVLKFTPGRELLTIKSKSGKLSLSWADGSATFPTEDPGNFPDIPEFVPEVEGSINTDILIPALVRVLPYAATDSERAVLAGVTLILGDPVEVAAGDGYRMADQVLPLSFPKSKIVILPSGSVRVLKHLREKTPRTPPQTEALVPALLAKENVMVGYDGKLGLRFQYEKGTTAIIKLVDGQPPDWLKLIPKEEPVL</sequence>
<organism evidence="2">
    <name type="scientific">marine sediment metagenome</name>
    <dbReference type="NCBI Taxonomy" id="412755"/>
    <lineage>
        <taxon>unclassified sequences</taxon>
        <taxon>metagenomes</taxon>
        <taxon>ecological metagenomes</taxon>
    </lineage>
</organism>
<gene>
    <name evidence="2" type="ORF">S06H3_38755</name>
</gene>
<dbReference type="PANTHER" id="PTHR30478">
    <property type="entry name" value="DNA POLYMERASE III SUBUNIT BETA"/>
    <property type="match status" value="1"/>
</dbReference>
<accession>X1Q7A7</accession>
<name>X1Q7A7_9ZZZZ</name>
<dbReference type="EMBL" id="BARV01023648">
    <property type="protein sequence ID" value="GAI39149.1"/>
    <property type="molecule type" value="Genomic_DNA"/>
</dbReference>
<dbReference type="AlphaFoldDB" id="X1Q7A7"/>
<protein>
    <submittedName>
        <fullName evidence="2">Uncharacterized protein</fullName>
    </submittedName>
</protein>
<reference evidence="2" key="1">
    <citation type="journal article" date="2014" name="Front. Microbiol.">
        <title>High frequency of phylogenetically diverse reductive dehalogenase-homologous genes in deep subseafloor sedimentary metagenomes.</title>
        <authorList>
            <person name="Kawai M."/>
            <person name="Futagami T."/>
            <person name="Toyoda A."/>
            <person name="Takaki Y."/>
            <person name="Nishi S."/>
            <person name="Hori S."/>
            <person name="Arai W."/>
            <person name="Tsubouchi T."/>
            <person name="Morono Y."/>
            <person name="Uchiyama I."/>
            <person name="Ito T."/>
            <person name="Fujiyama A."/>
            <person name="Inagaki F."/>
            <person name="Takami H."/>
        </authorList>
    </citation>
    <scope>NUCLEOTIDE SEQUENCE</scope>
    <source>
        <strain evidence="2">Expedition CK06-06</strain>
    </source>
</reference>